<evidence type="ECO:0000259" key="1">
    <source>
        <dbReference type="Pfam" id="PF00535"/>
    </source>
</evidence>
<dbReference type="GO" id="GO:0016740">
    <property type="term" value="F:transferase activity"/>
    <property type="evidence" value="ECO:0007669"/>
    <property type="project" value="UniProtKB-KW"/>
</dbReference>
<feature type="domain" description="Glycosyltransferase 2-like" evidence="1">
    <location>
        <begin position="6"/>
        <end position="166"/>
    </location>
</feature>
<dbReference type="EMBL" id="SWCI01000009">
    <property type="protein sequence ID" value="TKB48191.1"/>
    <property type="molecule type" value="Genomic_DNA"/>
</dbReference>
<comment type="caution">
    <text evidence="2">The sequence shown here is derived from an EMBL/GenBank/DDBJ whole genome shotgun (WGS) entry which is preliminary data.</text>
</comment>
<dbReference type="InterPro" id="IPR050834">
    <property type="entry name" value="Glycosyltransf_2"/>
</dbReference>
<accession>A0A4U1BBM7</accession>
<dbReference type="InterPro" id="IPR001173">
    <property type="entry name" value="Glyco_trans_2-like"/>
</dbReference>
<keyword evidence="2" id="KW-0808">Transferase</keyword>
<evidence type="ECO:0000313" key="2">
    <source>
        <dbReference type="EMBL" id="TKB48191.1"/>
    </source>
</evidence>
<protein>
    <submittedName>
        <fullName evidence="2">Glycosyltransferase family 2 protein</fullName>
    </submittedName>
</protein>
<gene>
    <name evidence="2" type="ORF">FCL40_13775</name>
</gene>
<dbReference type="PANTHER" id="PTHR43685">
    <property type="entry name" value="GLYCOSYLTRANSFERASE"/>
    <property type="match status" value="1"/>
</dbReference>
<reference evidence="2 3" key="1">
    <citation type="submission" date="2019-04" db="EMBL/GenBank/DDBJ databases">
        <authorList>
            <person name="Hwang J.C."/>
        </authorList>
    </citation>
    <scope>NUCLEOTIDE SEQUENCE [LARGE SCALE GENOMIC DNA]</scope>
    <source>
        <strain evidence="2 3">IMCC35001</strain>
    </source>
</reference>
<dbReference type="PANTHER" id="PTHR43685:SF11">
    <property type="entry name" value="GLYCOSYLTRANSFERASE TAGX-RELATED"/>
    <property type="match status" value="1"/>
</dbReference>
<dbReference type="SUPFAM" id="SSF53448">
    <property type="entry name" value="Nucleotide-diphospho-sugar transferases"/>
    <property type="match status" value="1"/>
</dbReference>
<dbReference type="RefSeq" id="WP_136853885.1">
    <property type="nucleotide sequence ID" value="NZ_SWCI01000009.1"/>
</dbReference>
<proteinExistence type="predicted"/>
<sequence>MTATISVCLCTYKRPQLLDTLSSLQAQRLPPGVAMEISIADNDAQGSAKALVDRFRRSVTFKVLYEVQPEKNISCARNTTVKNASGDWLAFIDDDEIAEPDWLASLLACAQAHDADVVLGAVQIHYPPQTPEWILEGDYFRKFTPPTGTVMNVGSTCNALVNRRVLPDPEAPFDIRFGITGGGDTQFFNRMHRSGAKIVACREARVSETVEENRLNRDYLMRKATRIGETYAVIFFSALPLPARVWHCTRAAAQAAVAGSLALVCGPLSARRSFRYLMKMRANWGKVRFFINTPPVEIYK</sequence>
<dbReference type="InterPro" id="IPR029044">
    <property type="entry name" value="Nucleotide-diphossugar_trans"/>
</dbReference>
<evidence type="ECO:0000313" key="3">
    <source>
        <dbReference type="Proteomes" id="UP000305674"/>
    </source>
</evidence>
<dbReference type="OrthoDB" id="6116224at2"/>
<organism evidence="2 3">
    <name type="scientific">Ferrimonas sediminicola</name>
    <dbReference type="NCBI Taxonomy" id="2569538"/>
    <lineage>
        <taxon>Bacteria</taxon>
        <taxon>Pseudomonadati</taxon>
        <taxon>Pseudomonadota</taxon>
        <taxon>Gammaproteobacteria</taxon>
        <taxon>Alteromonadales</taxon>
        <taxon>Ferrimonadaceae</taxon>
        <taxon>Ferrimonas</taxon>
    </lineage>
</organism>
<name>A0A4U1BBM7_9GAMM</name>
<dbReference type="Proteomes" id="UP000305674">
    <property type="component" value="Unassembled WGS sequence"/>
</dbReference>
<dbReference type="CDD" id="cd00761">
    <property type="entry name" value="Glyco_tranf_GTA_type"/>
    <property type="match status" value="1"/>
</dbReference>
<keyword evidence="3" id="KW-1185">Reference proteome</keyword>
<dbReference type="Gene3D" id="3.90.550.10">
    <property type="entry name" value="Spore Coat Polysaccharide Biosynthesis Protein SpsA, Chain A"/>
    <property type="match status" value="1"/>
</dbReference>
<dbReference type="AlphaFoldDB" id="A0A4U1BBM7"/>
<dbReference type="Pfam" id="PF00535">
    <property type="entry name" value="Glycos_transf_2"/>
    <property type="match status" value="1"/>
</dbReference>